<sequence length="57" mass="6205">RKSAVFYVNGEEVHRIDSSSVLVGAVAMVPGVWVYDQGTATNHDVDYLYATKGRSTS</sequence>
<reference evidence="1" key="1">
    <citation type="journal article" date="2015" name="Nature">
        <title>Complex archaea that bridge the gap between prokaryotes and eukaryotes.</title>
        <authorList>
            <person name="Spang A."/>
            <person name="Saw J.H."/>
            <person name="Jorgensen S.L."/>
            <person name="Zaremba-Niedzwiedzka K."/>
            <person name="Martijn J."/>
            <person name="Lind A.E."/>
            <person name="van Eijk R."/>
            <person name="Schleper C."/>
            <person name="Guy L."/>
            <person name="Ettema T.J."/>
        </authorList>
    </citation>
    <scope>NUCLEOTIDE SEQUENCE</scope>
</reference>
<dbReference type="EMBL" id="LAZR01019424">
    <property type="protein sequence ID" value="KKL92581.1"/>
    <property type="molecule type" value="Genomic_DNA"/>
</dbReference>
<protein>
    <submittedName>
        <fullName evidence="1">Uncharacterized protein</fullName>
    </submittedName>
</protein>
<organism evidence="1">
    <name type="scientific">marine sediment metagenome</name>
    <dbReference type="NCBI Taxonomy" id="412755"/>
    <lineage>
        <taxon>unclassified sequences</taxon>
        <taxon>metagenomes</taxon>
        <taxon>ecological metagenomes</taxon>
    </lineage>
</organism>
<dbReference type="AlphaFoldDB" id="A0A0F9GPY4"/>
<name>A0A0F9GPY4_9ZZZZ</name>
<evidence type="ECO:0000313" key="1">
    <source>
        <dbReference type="EMBL" id="KKL92581.1"/>
    </source>
</evidence>
<feature type="non-terminal residue" evidence="1">
    <location>
        <position position="1"/>
    </location>
</feature>
<proteinExistence type="predicted"/>
<comment type="caution">
    <text evidence="1">The sequence shown here is derived from an EMBL/GenBank/DDBJ whole genome shotgun (WGS) entry which is preliminary data.</text>
</comment>
<gene>
    <name evidence="1" type="ORF">LCGC14_1883220</name>
</gene>
<accession>A0A0F9GPY4</accession>